<dbReference type="Proteomes" id="UP001447842">
    <property type="component" value="Chromosome"/>
</dbReference>
<dbReference type="PROSITE" id="PS51257">
    <property type="entry name" value="PROKAR_LIPOPROTEIN"/>
    <property type="match status" value="1"/>
</dbReference>
<evidence type="ECO:0000313" key="3">
    <source>
        <dbReference type="EMBL" id="XAU16103.1"/>
    </source>
</evidence>
<feature type="chain" id="PRO_5045467830" evidence="1">
    <location>
        <begin position="25"/>
        <end position="182"/>
    </location>
</feature>
<dbReference type="RefSeq" id="WP_345973470.1">
    <property type="nucleotide sequence ID" value="NZ_CP147920.1"/>
</dbReference>
<gene>
    <name evidence="3" type="ORF">WCY31_05190</name>
</gene>
<evidence type="ECO:0000259" key="2">
    <source>
        <dbReference type="Pfam" id="PF13590"/>
    </source>
</evidence>
<feature type="signal peptide" evidence="1">
    <location>
        <begin position="1"/>
        <end position="24"/>
    </location>
</feature>
<sequence length="182" mass="20785">MFIRIFSVALLLLLAGCSSLQVQSDYDPKFDFTPLERFAVVYPRKEGVTTLTQSRIAEAITAGMTRKGYTAVAKEQADFILIFHTDVTTRREVTTDFQMVGFFPYYGYGYGASMTVPIQREYEYDEAQIIIDALNPDGNKIFWRAATTDRLKSFDTPEERTVYINELVAESLKTFPQKRKAP</sequence>
<name>A0ABZ3HE22_9BACT</name>
<keyword evidence="4" id="KW-1185">Reference proteome</keyword>
<feature type="domain" description="DUF4136" evidence="2">
    <location>
        <begin position="22"/>
        <end position="176"/>
    </location>
</feature>
<dbReference type="EMBL" id="CP147920">
    <property type="protein sequence ID" value="XAU16103.1"/>
    <property type="molecule type" value="Genomic_DNA"/>
</dbReference>
<dbReference type="Pfam" id="PF13590">
    <property type="entry name" value="DUF4136"/>
    <property type="match status" value="1"/>
</dbReference>
<evidence type="ECO:0000256" key="1">
    <source>
        <dbReference type="SAM" id="SignalP"/>
    </source>
</evidence>
<organism evidence="3 4">
    <name type="scientific">Sulfurimonas diazotrophicus</name>
    <dbReference type="NCBI Taxonomy" id="3131939"/>
    <lineage>
        <taxon>Bacteria</taxon>
        <taxon>Pseudomonadati</taxon>
        <taxon>Campylobacterota</taxon>
        <taxon>Epsilonproteobacteria</taxon>
        <taxon>Campylobacterales</taxon>
        <taxon>Sulfurimonadaceae</taxon>
        <taxon>Sulfurimonas</taxon>
    </lineage>
</organism>
<reference evidence="3 4" key="1">
    <citation type="submission" date="2024-03" db="EMBL/GenBank/DDBJ databases">
        <title>Sulfurimonas sp. HSL3-1.</title>
        <authorList>
            <person name="Wang S."/>
        </authorList>
    </citation>
    <scope>NUCLEOTIDE SEQUENCE [LARGE SCALE GENOMIC DNA]</scope>
    <source>
        <strain evidence="3 4">HSL3-1</strain>
    </source>
</reference>
<keyword evidence="1" id="KW-0732">Signal</keyword>
<dbReference type="Gene3D" id="3.30.160.670">
    <property type="match status" value="1"/>
</dbReference>
<protein>
    <submittedName>
        <fullName evidence="3">DUF4136 domain-containing protein</fullName>
    </submittedName>
</protein>
<proteinExistence type="predicted"/>
<accession>A0ABZ3HE22</accession>
<dbReference type="InterPro" id="IPR025411">
    <property type="entry name" value="DUF4136"/>
</dbReference>
<evidence type="ECO:0000313" key="4">
    <source>
        <dbReference type="Proteomes" id="UP001447842"/>
    </source>
</evidence>